<dbReference type="EMBL" id="WJBE01000008">
    <property type="protein sequence ID" value="MBC3900174.1"/>
    <property type="molecule type" value="Genomic_DNA"/>
</dbReference>
<dbReference type="InterPro" id="IPR012437">
    <property type="entry name" value="DUF1638"/>
</dbReference>
<proteinExistence type="predicted"/>
<gene>
    <name evidence="2" type="ORF">GH811_11145</name>
</gene>
<dbReference type="RefSeq" id="WP_186894473.1">
    <property type="nucleotide sequence ID" value="NZ_WJBE01000008.1"/>
</dbReference>
<dbReference type="Proteomes" id="UP000622405">
    <property type="component" value="Unassembled WGS sequence"/>
</dbReference>
<sequence>MKRVMIGCSVLKKEVEAMLKCSDIEYRWLKEHLHNTPDLLHLEIQAAIDAETDADIIYLSYGLCGKALVDIKARSCPVVMPRVDDCIAMILNDRSDLGSLRCSSYFVSQGWLWGEDGIGYEHDRVKEKYGEKRALRIARAMFKNYQYLLFIRTGVETAEDKQKCLSMAEKLGLKVNETSGNIHLLDEMIRDSKDDRFIRLAPGEVITEEMFWSAD</sequence>
<reference evidence="2 3" key="1">
    <citation type="journal article" date="2020" name="mSystems">
        <title>Defining Genomic and Predicted Metabolic Features of the Acetobacterium Genus.</title>
        <authorList>
            <person name="Ross D.E."/>
            <person name="Marshall C.W."/>
            <person name="Gulliver D."/>
            <person name="May H.D."/>
            <person name="Norman R.S."/>
        </authorList>
    </citation>
    <scope>NUCLEOTIDE SEQUENCE [LARGE SCALE GENOMIC DNA]</scope>
    <source>
        <strain evidence="2 3">DSM 4132</strain>
    </source>
</reference>
<comment type="caution">
    <text evidence="2">The sequence shown here is derived from an EMBL/GenBank/DDBJ whole genome shotgun (WGS) entry which is preliminary data.</text>
</comment>
<keyword evidence="3" id="KW-1185">Reference proteome</keyword>
<evidence type="ECO:0000259" key="1">
    <source>
        <dbReference type="Pfam" id="PF07796"/>
    </source>
</evidence>
<evidence type="ECO:0000313" key="3">
    <source>
        <dbReference type="Proteomes" id="UP000622405"/>
    </source>
</evidence>
<evidence type="ECO:0000313" key="2">
    <source>
        <dbReference type="EMBL" id="MBC3900174.1"/>
    </source>
</evidence>
<accession>A0ABR6YYA9</accession>
<name>A0ABR6YYA9_9FIRM</name>
<feature type="domain" description="DUF1638" evidence="1">
    <location>
        <begin position="28"/>
        <end position="188"/>
    </location>
</feature>
<dbReference type="Pfam" id="PF07796">
    <property type="entry name" value="DUF1638"/>
    <property type="match status" value="1"/>
</dbReference>
<organism evidence="2 3">
    <name type="scientific">Acetobacterium malicum</name>
    <dbReference type="NCBI Taxonomy" id="52692"/>
    <lineage>
        <taxon>Bacteria</taxon>
        <taxon>Bacillati</taxon>
        <taxon>Bacillota</taxon>
        <taxon>Clostridia</taxon>
        <taxon>Eubacteriales</taxon>
        <taxon>Eubacteriaceae</taxon>
        <taxon>Acetobacterium</taxon>
    </lineage>
</organism>
<protein>
    <submittedName>
        <fullName evidence="2">DUF1638 domain-containing protein</fullName>
    </submittedName>
</protein>